<reference evidence="3 4" key="1">
    <citation type="submission" date="2020-07" db="EMBL/GenBank/DDBJ databases">
        <title>Comparative genomics of pyrophilous fungi reveals a link between fire events and developmental genes.</title>
        <authorList>
            <consortium name="DOE Joint Genome Institute"/>
            <person name="Steindorff A.S."/>
            <person name="Carver A."/>
            <person name="Calhoun S."/>
            <person name="Stillman K."/>
            <person name="Liu H."/>
            <person name="Lipzen A."/>
            <person name="Pangilinan J."/>
            <person name="Labutti K."/>
            <person name="Bruns T.D."/>
            <person name="Grigoriev I.V."/>
        </authorList>
    </citation>
    <scope>NUCLEOTIDE SEQUENCE [LARGE SCALE GENOMIC DNA]</scope>
    <source>
        <strain evidence="3 4">CBS 144469</strain>
    </source>
</reference>
<name>A0A8H6MFM3_9AGAR</name>
<feature type="compositionally biased region" description="Polar residues" evidence="1">
    <location>
        <begin position="62"/>
        <end position="85"/>
    </location>
</feature>
<feature type="region of interest" description="Disordered" evidence="1">
    <location>
        <begin position="584"/>
        <end position="608"/>
    </location>
</feature>
<dbReference type="Pfam" id="PF18803">
    <property type="entry name" value="CxC2"/>
    <property type="match status" value="1"/>
</dbReference>
<evidence type="ECO:0000313" key="3">
    <source>
        <dbReference type="EMBL" id="KAF6763551.1"/>
    </source>
</evidence>
<feature type="compositionally biased region" description="Basic and acidic residues" evidence="1">
    <location>
        <begin position="86"/>
        <end position="100"/>
    </location>
</feature>
<dbReference type="InterPro" id="IPR040521">
    <property type="entry name" value="KDZ"/>
</dbReference>
<dbReference type="Pfam" id="PF18758">
    <property type="entry name" value="KDZ"/>
    <property type="match status" value="1"/>
</dbReference>
<keyword evidence="4" id="KW-1185">Reference proteome</keyword>
<feature type="compositionally biased region" description="Polar residues" evidence="1">
    <location>
        <begin position="26"/>
        <end position="39"/>
    </location>
</feature>
<accession>A0A8H6MFM3</accession>
<feature type="compositionally biased region" description="Basic residues" evidence="1">
    <location>
        <begin position="1"/>
        <end position="12"/>
    </location>
</feature>
<feature type="compositionally biased region" description="Acidic residues" evidence="1">
    <location>
        <begin position="101"/>
        <end position="120"/>
    </location>
</feature>
<evidence type="ECO:0000259" key="2">
    <source>
        <dbReference type="Pfam" id="PF18803"/>
    </source>
</evidence>
<feature type="compositionally biased region" description="Basic and acidic residues" evidence="1">
    <location>
        <begin position="588"/>
        <end position="608"/>
    </location>
</feature>
<organism evidence="3 4">
    <name type="scientific">Ephemerocybe angulata</name>
    <dbReference type="NCBI Taxonomy" id="980116"/>
    <lineage>
        <taxon>Eukaryota</taxon>
        <taxon>Fungi</taxon>
        <taxon>Dikarya</taxon>
        <taxon>Basidiomycota</taxon>
        <taxon>Agaricomycotina</taxon>
        <taxon>Agaricomycetes</taxon>
        <taxon>Agaricomycetidae</taxon>
        <taxon>Agaricales</taxon>
        <taxon>Agaricineae</taxon>
        <taxon>Psathyrellaceae</taxon>
        <taxon>Ephemerocybe</taxon>
    </lineage>
</organism>
<feature type="region of interest" description="Disordered" evidence="1">
    <location>
        <begin position="1"/>
        <end position="135"/>
    </location>
</feature>
<dbReference type="PANTHER" id="PTHR33096">
    <property type="entry name" value="CXC2 DOMAIN-CONTAINING PROTEIN"/>
    <property type="match status" value="1"/>
</dbReference>
<proteinExistence type="predicted"/>
<dbReference type="PANTHER" id="PTHR33096:SF1">
    <property type="entry name" value="CXC1-LIKE CYSTEINE CLUSTER ASSOCIATED WITH KDZ TRANSPOSASES DOMAIN-CONTAINING PROTEIN"/>
    <property type="match status" value="1"/>
</dbReference>
<sequence length="1043" mass="117708">MAPPLPKRRKRKGDGFELHNVPSKAARSSSSGTHRQQLTIFDDRNGKLESTHLDVTIPRPNETASASQKADDISSTQMAPPQSHYTADHSVHDDPSTKTDDELESDENDWQDESEEEMDVQETSGPSKTRTKRKPRKGDVPFLAFIDRIDDIVNELLRLEGPGTLSSNPLCSATGCKVSLEPGSGYRCADCGPQASLFCKSCLVQLHKHRPFDRPEVWTGTHFARATFKSLGLRIQLGHIGDVTCPCPMTAYDDSFVVIHSNGVHEIGLDFCSCPGATDHVSQLLRARLFPATVDKPKTAATFSVLKLLQMLTFTAKISCQEFTQAMDRITGNTGVDQFPKRYRSMLRMLRVWRHTRLMKRFARGHDPGGWRATESGACAVICPACPHPNINLPANWKECRDKEAFLYWLFMALDANFRLKRKNVSSDVRDPGLIQGFCYILKDGPFREYLLKYAEKIVQDKSTCNDHDAIKSSSIRGGKGYACSRHDMKRPTGMGDLQKGERYINMDRFFLSTAEHDRLKRLIVSYDIACQWRVKLQERCQQYEANILTSESPPEITFLVPKFHLPAHVEDCRTKFSFNYTPGVGRTDGEAPERGTREMGPGSRRDTLDDCFGDSNWQKVTNLATSLHEKGLEAIQQRANQIAAFQEFDSALPENLTKSWTAIVQKWESNPRSRNPYKAEAKSPLAEEDKAALGRGEDIPVHSDVTAKIEESQRLLDRDTKELGQHSTDLQRARVIERANLLRRKYTAWIALQDLYMPGIASYRKSQVEEGAASETVQRLPLYLPSDIIALLPIPARLARYEFRFRLAQADTALTELRAHLILRSQMYHSKKIFTHGTHAITRSHSLLQDVEKKIRNDAALYIADSSWEAMGMTADDDAGKDRKKDKETGMGDGRRSMTWIWRTGDIGDSLDDASETVLRIEWCKSRARAHRWQEECHLLAEEMRRTAVFLKSEENGWVKRAEAAASTSISLTVESAPRDTLPVLERLALDEKTILLQGKVAYAHKQADIRRRMAAHAQAKLDSIVDKLVPPGSSFELVELH</sequence>
<gene>
    <name evidence="3" type="ORF">DFP72DRAFT_986481</name>
</gene>
<dbReference type="Proteomes" id="UP000521943">
    <property type="component" value="Unassembled WGS sequence"/>
</dbReference>
<feature type="domain" description="CxC2-like cysteine cluster KDZ transposase-associated" evidence="2">
    <location>
        <begin position="229"/>
        <end position="335"/>
    </location>
</feature>
<protein>
    <recommendedName>
        <fullName evidence="2">CxC2-like cysteine cluster KDZ transposase-associated domain-containing protein</fullName>
    </recommendedName>
</protein>
<dbReference type="InterPro" id="IPR041457">
    <property type="entry name" value="CxC2_KDZ-assoc"/>
</dbReference>
<comment type="caution">
    <text evidence="3">The sequence shown here is derived from an EMBL/GenBank/DDBJ whole genome shotgun (WGS) entry which is preliminary data.</text>
</comment>
<evidence type="ECO:0000256" key="1">
    <source>
        <dbReference type="SAM" id="MobiDB-lite"/>
    </source>
</evidence>
<feature type="compositionally biased region" description="Basic and acidic residues" evidence="1">
    <location>
        <begin position="41"/>
        <end position="52"/>
    </location>
</feature>
<dbReference type="OrthoDB" id="3257338at2759"/>
<dbReference type="EMBL" id="JACGCI010000005">
    <property type="protein sequence ID" value="KAF6763551.1"/>
    <property type="molecule type" value="Genomic_DNA"/>
</dbReference>
<dbReference type="AlphaFoldDB" id="A0A8H6MFM3"/>
<evidence type="ECO:0000313" key="4">
    <source>
        <dbReference type="Proteomes" id="UP000521943"/>
    </source>
</evidence>